<feature type="non-terminal residue" evidence="7">
    <location>
        <position position="55"/>
    </location>
</feature>
<organism evidence="7 8">
    <name type="scientific">Cirrhinus mrigala</name>
    <name type="common">Mrigala</name>
    <dbReference type="NCBI Taxonomy" id="683832"/>
    <lineage>
        <taxon>Eukaryota</taxon>
        <taxon>Metazoa</taxon>
        <taxon>Chordata</taxon>
        <taxon>Craniata</taxon>
        <taxon>Vertebrata</taxon>
        <taxon>Euteleostomi</taxon>
        <taxon>Actinopterygii</taxon>
        <taxon>Neopterygii</taxon>
        <taxon>Teleostei</taxon>
        <taxon>Ostariophysi</taxon>
        <taxon>Cypriniformes</taxon>
        <taxon>Cyprinidae</taxon>
        <taxon>Labeoninae</taxon>
        <taxon>Labeonini</taxon>
        <taxon>Cirrhinus</taxon>
    </lineage>
</organism>
<gene>
    <name evidence="7" type="ORF">M9458_040288</name>
</gene>
<comment type="caution">
    <text evidence="7">The sequence shown here is derived from an EMBL/GenBank/DDBJ whole genome shotgun (WGS) entry which is preliminary data.</text>
</comment>
<evidence type="ECO:0000256" key="3">
    <source>
        <dbReference type="ARBA" id="ARBA00004370"/>
    </source>
</evidence>
<reference evidence="7 8" key="1">
    <citation type="submission" date="2024-05" db="EMBL/GenBank/DDBJ databases">
        <title>Genome sequencing and assembly of Indian major carp, Cirrhinus mrigala (Hamilton, 1822).</title>
        <authorList>
            <person name="Mohindra V."/>
            <person name="Chowdhury L.M."/>
            <person name="Lal K."/>
            <person name="Jena J.K."/>
        </authorList>
    </citation>
    <scope>NUCLEOTIDE SEQUENCE [LARGE SCALE GENOMIC DNA]</scope>
    <source>
        <strain evidence="7">CM1030</strain>
        <tissue evidence="7">Blood</tissue>
    </source>
</reference>
<keyword evidence="8" id="KW-1185">Reference proteome</keyword>
<accession>A0ABD0NST7</accession>
<evidence type="ECO:0000256" key="2">
    <source>
        <dbReference type="ARBA" id="ARBA00004240"/>
    </source>
</evidence>
<dbReference type="PANTHER" id="PTHR48182">
    <property type="entry name" value="PROTEIN SERAC1"/>
    <property type="match status" value="1"/>
</dbReference>
<evidence type="ECO:0000313" key="7">
    <source>
        <dbReference type="EMBL" id="KAL0164535.1"/>
    </source>
</evidence>
<keyword evidence="5" id="KW-0496">Mitochondrion</keyword>
<sequence length="55" mass="6367">MLLDASKDPDLRPLIKNTKGILFYSVPHHGTFMAEYSVNVRYLLFPSIEVKELCR</sequence>
<dbReference type="Proteomes" id="UP001529510">
    <property type="component" value="Unassembled WGS sequence"/>
</dbReference>
<evidence type="ECO:0000256" key="1">
    <source>
        <dbReference type="ARBA" id="ARBA00004173"/>
    </source>
</evidence>
<proteinExistence type="predicted"/>
<keyword evidence="6" id="KW-0472">Membrane</keyword>
<evidence type="ECO:0000256" key="5">
    <source>
        <dbReference type="ARBA" id="ARBA00023128"/>
    </source>
</evidence>
<dbReference type="EMBL" id="JAMKFB020000020">
    <property type="protein sequence ID" value="KAL0164535.1"/>
    <property type="molecule type" value="Genomic_DNA"/>
</dbReference>
<dbReference type="GO" id="GO:0016020">
    <property type="term" value="C:membrane"/>
    <property type="evidence" value="ECO:0007669"/>
    <property type="project" value="UniProtKB-SubCell"/>
</dbReference>
<comment type="subcellular location">
    <subcellularLocation>
        <location evidence="2">Endoplasmic reticulum</location>
    </subcellularLocation>
    <subcellularLocation>
        <location evidence="3">Membrane</location>
    </subcellularLocation>
    <subcellularLocation>
        <location evidence="1">Mitochondrion</location>
    </subcellularLocation>
</comment>
<evidence type="ECO:0000256" key="4">
    <source>
        <dbReference type="ARBA" id="ARBA00022824"/>
    </source>
</evidence>
<evidence type="ECO:0000313" key="8">
    <source>
        <dbReference type="Proteomes" id="UP001529510"/>
    </source>
</evidence>
<dbReference type="GO" id="GO:0005783">
    <property type="term" value="C:endoplasmic reticulum"/>
    <property type="evidence" value="ECO:0007669"/>
    <property type="project" value="UniProtKB-SubCell"/>
</dbReference>
<protein>
    <submittedName>
        <fullName evidence="7">Uncharacterized protein</fullName>
    </submittedName>
</protein>
<evidence type="ECO:0000256" key="6">
    <source>
        <dbReference type="ARBA" id="ARBA00023136"/>
    </source>
</evidence>
<dbReference type="InterPro" id="IPR052374">
    <property type="entry name" value="SERAC1"/>
</dbReference>
<dbReference type="AlphaFoldDB" id="A0ABD0NST7"/>
<dbReference type="GO" id="GO:0005739">
    <property type="term" value="C:mitochondrion"/>
    <property type="evidence" value="ECO:0007669"/>
    <property type="project" value="UniProtKB-SubCell"/>
</dbReference>
<dbReference type="PANTHER" id="PTHR48182:SF2">
    <property type="entry name" value="PROTEIN SERAC1"/>
    <property type="match status" value="1"/>
</dbReference>
<name>A0ABD0NST7_CIRMR</name>
<keyword evidence="4" id="KW-0256">Endoplasmic reticulum</keyword>